<organism evidence="2 3">
    <name type="scientific">Amycolatopsis dongchuanensis</name>
    <dbReference type="NCBI Taxonomy" id="1070866"/>
    <lineage>
        <taxon>Bacteria</taxon>
        <taxon>Bacillati</taxon>
        <taxon>Actinomycetota</taxon>
        <taxon>Actinomycetes</taxon>
        <taxon>Pseudonocardiales</taxon>
        <taxon>Pseudonocardiaceae</taxon>
        <taxon>Amycolatopsis</taxon>
    </lineage>
</organism>
<dbReference type="InterPro" id="IPR036388">
    <property type="entry name" value="WH-like_DNA-bd_sf"/>
</dbReference>
<dbReference type="InterPro" id="IPR036390">
    <property type="entry name" value="WH_DNA-bd_sf"/>
</dbReference>
<evidence type="ECO:0000259" key="1">
    <source>
        <dbReference type="PROSITE" id="PS50995"/>
    </source>
</evidence>
<comment type="caution">
    <text evidence="2">The sequence shown here is derived from an EMBL/GenBank/DDBJ whole genome shotgun (WGS) entry which is preliminary data.</text>
</comment>
<dbReference type="InterPro" id="IPR000835">
    <property type="entry name" value="HTH_MarR-typ"/>
</dbReference>
<dbReference type="SUPFAM" id="SSF46785">
    <property type="entry name" value="Winged helix' DNA-binding domain"/>
    <property type="match status" value="1"/>
</dbReference>
<accession>A0ABP9Q170</accession>
<sequence>MAEIAPESPFALLSEDERRAWFAYMKVHLRLRYEMNRQLRADHGLSLADFDVLVALTSDEDATLSVSDLAVRIGWERSRVSHHVRRMAGRGLVQTSVSAEDKRVTVVSLTASGRETLATASPSHIALVRTMFLDALDDHGTGEFAEWFEKIYDNLITHGTLPRPVDHP</sequence>
<dbReference type="RefSeq" id="WP_346052284.1">
    <property type="nucleotide sequence ID" value="NZ_BAABIB010000018.1"/>
</dbReference>
<gene>
    <name evidence="2" type="ORF">GCM10023214_08330</name>
</gene>
<dbReference type="InterPro" id="IPR039422">
    <property type="entry name" value="MarR/SlyA-like"/>
</dbReference>
<evidence type="ECO:0000313" key="2">
    <source>
        <dbReference type="EMBL" id="GAA5154195.1"/>
    </source>
</evidence>
<reference evidence="3" key="1">
    <citation type="journal article" date="2019" name="Int. J. Syst. Evol. Microbiol.">
        <title>The Global Catalogue of Microorganisms (GCM) 10K type strain sequencing project: providing services to taxonomists for standard genome sequencing and annotation.</title>
        <authorList>
            <consortium name="The Broad Institute Genomics Platform"/>
            <consortium name="The Broad Institute Genome Sequencing Center for Infectious Disease"/>
            <person name="Wu L."/>
            <person name="Ma J."/>
        </authorList>
    </citation>
    <scope>NUCLEOTIDE SEQUENCE [LARGE SCALE GENOMIC DNA]</scope>
    <source>
        <strain evidence="3">JCM 18054</strain>
    </source>
</reference>
<dbReference type="PROSITE" id="PS50995">
    <property type="entry name" value="HTH_MARR_2"/>
    <property type="match status" value="1"/>
</dbReference>
<name>A0ABP9Q170_9PSEU</name>
<dbReference type="Proteomes" id="UP001500192">
    <property type="component" value="Unassembled WGS sequence"/>
</dbReference>
<proteinExistence type="predicted"/>
<evidence type="ECO:0000313" key="3">
    <source>
        <dbReference type="Proteomes" id="UP001500192"/>
    </source>
</evidence>
<dbReference type="Pfam" id="PF12802">
    <property type="entry name" value="MarR_2"/>
    <property type="match status" value="1"/>
</dbReference>
<protein>
    <submittedName>
        <fullName evidence="2">MarR family winged helix-turn-helix transcriptional regulator</fullName>
    </submittedName>
</protein>
<dbReference type="EMBL" id="BAABIB010000018">
    <property type="protein sequence ID" value="GAA5154195.1"/>
    <property type="molecule type" value="Genomic_DNA"/>
</dbReference>
<dbReference type="PANTHER" id="PTHR33164">
    <property type="entry name" value="TRANSCRIPTIONAL REGULATOR, MARR FAMILY"/>
    <property type="match status" value="1"/>
</dbReference>
<dbReference type="PANTHER" id="PTHR33164:SF99">
    <property type="entry name" value="MARR FAMILY REGULATORY PROTEIN"/>
    <property type="match status" value="1"/>
</dbReference>
<dbReference type="Gene3D" id="1.10.10.10">
    <property type="entry name" value="Winged helix-like DNA-binding domain superfamily/Winged helix DNA-binding domain"/>
    <property type="match status" value="1"/>
</dbReference>
<keyword evidence="3" id="KW-1185">Reference proteome</keyword>
<dbReference type="SMART" id="SM00347">
    <property type="entry name" value="HTH_MARR"/>
    <property type="match status" value="1"/>
</dbReference>
<feature type="domain" description="HTH marR-type" evidence="1">
    <location>
        <begin position="17"/>
        <end position="153"/>
    </location>
</feature>